<proteinExistence type="predicted"/>
<evidence type="ECO:0000313" key="2">
    <source>
        <dbReference type="EMBL" id="PZF76259.1"/>
    </source>
</evidence>
<protein>
    <recommendedName>
        <fullName evidence="4">BON domain-containing protein</fullName>
    </recommendedName>
</protein>
<keyword evidence="1" id="KW-0812">Transmembrane</keyword>
<reference evidence="3" key="1">
    <citation type="submission" date="2018-06" db="EMBL/GenBank/DDBJ databases">
        <title>Aestuariibacter litoralis strain KCTC 52945T.</title>
        <authorList>
            <person name="Li X."/>
            <person name="Salam N."/>
            <person name="Li J.-L."/>
            <person name="Chen Y.-M."/>
            <person name="Yang Z.-W."/>
            <person name="Zhang L.-Y."/>
            <person name="Han M.-X."/>
            <person name="Xiao M."/>
            <person name="Li W.-J."/>
        </authorList>
    </citation>
    <scope>NUCLEOTIDE SEQUENCE [LARGE SCALE GENOMIC DNA]</scope>
    <source>
        <strain evidence="3">KCTC 52945</strain>
    </source>
</reference>
<evidence type="ECO:0000256" key="1">
    <source>
        <dbReference type="SAM" id="Phobius"/>
    </source>
</evidence>
<dbReference type="Proteomes" id="UP000248795">
    <property type="component" value="Unassembled WGS sequence"/>
</dbReference>
<dbReference type="AlphaFoldDB" id="A0A2W2BJ98"/>
<dbReference type="EMBL" id="QKVK01000006">
    <property type="protein sequence ID" value="PZF76259.1"/>
    <property type="molecule type" value="Genomic_DNA"/>
</dbReference>
<keyword evidence="1" id="KW-1133">Transmembrane helix</keyword>
<comment type="caution">
    <text evidence="2">The sequence shown here is derived from an EMBL/GenBank/DDBJ whole genome shotgun (WGS) entry which is preliminary data.</text>
</comment>
<name>A0A2W2BJ98_9HYPH</name>
<dbReference type="RefSeq" id="WP_111199096.1">
    <property type="nucleotide sequence ID" value="NZ_QKVK01000006.1"/>
</dbReference>
<feature type="transmembrane region" description="Helical" evidence="1">
    <location>
        <begin position="40"/>
        <end position="59"/>
    </location>
</feature>
<evidence type="ECO:0008006" key="4">
    <source>
        <dbReference type="Google" id="ProtNLM"/>
    </source>
</evidence>
<keyword evidence="1" id="KW-0472">Membrane</keyword>
<keyword evidence="3" id="KW-1185">Reference proteome</keyword>
<accession>A0A2W2BJ98</accession>
<sequence length="129" mass="13949">MKRFAVTPLHVDDHGAAIDSPWKLRNLPVMDESTVYLRPLRWIAFLPLALLPFLAAAALQGPRLEARLQRQLQAELAAAGQGWAEVTVRGRDVEMRGLAPDKAAAASAAAVAAASFGVRRLEIRTGTAR</sequence>
<organism evidence="2 3">
    <name type="scientific">Aestuariivirga litoralis</name>
    <dbReference type="NCBI Taxonomy" id="2650924"/>
    <lineage>
        <taxon>Bacteria</taxon>
        <taxon>Pseudomonadati</taxon>
        <taxon>Pseudomonadota</taxon>
        <taxon>Alphaproteobacteria</taxon>
        <taxon>Hyphomicrobiales</taxon>
        <taxon>Aestuariivirgaceae</taxon>
        <taxon>Aestuariivirga</taxon>
    </lineage>
</organism>
<evidence type="ECO:0000313" key="3">
    <source>
        <dbReference type="Proteomes" id="UP000248795"/>
    </source>
</evidence>
<gene>
    <name evidence="2" type="ORF">DK847_13765</name>
</gene>